<dbReference type="PROSITE" id="PS51257">
    <property type="entry name" value="PROKAR_LIPOPROTEIN"/>
    <property type="match status" value="1"/>
</dbReference>
<evidence type="ECO:0000256" key="1">
    <source>
        <dbReference type="SAM" id="SignalP"/>
    </source>
</evidence>
<evidence type="ECO:0000313" key="2">
    <source>
        <dbReference type="EMBL" id="GGJ57181.1"/>
    </source>
</evidence>
<organism evidence="2 3">
    <name type="scientific">Glutamicibacter ardleyensis</name>
    <dbReference type="NCBI Taxonomy" id="225894"/>
    <lineage>
        <taxon>Bacteria</taxon>
        <taxon>Bacillati</taxon>
        <taxon>Actinomycetota</taxon>
        <taxon>Actinomycetes</taxon>
        <taxon>Micrococcales</taxon>
        <taxon>Micrococcaceae</taxon>
        <taxon>Glutamicibacter</taxon>
    </lineage>
</organism>
<gene>
    <name evidence="2" type="ORF">GCM10007173_15030</name>
</gene>
<sequence length="137" mass="14982">MGTVLKRWCAGTFLVAVVTFGTIACSSGDVPPTLSDDERARLVDRVEEQSSWIESPSCQVEVFRQDGDTTYGWADCMTSASASTSEQELLQGESYPFRIDGDQIRVPGDGGAYEEDLKEIFPEDLRAAIEEHSVGLP</sequence>
<protein>
    <recommendedName>
        <fullName evidence="4">Lipoprotein</fullName>
    </recommendedName>
</protein>
<proteinExistence type="predicted"/>
<dbReference type="EMBL" id="BMKX01000002">
    <property type="protein sequence ID" value="GGJ57181.1"/>
    <property type="molecule type" value="Genomic_DNA"/>
</dbReference>
<keyword evidence="3" id="KW-1185">Reference proteome</keyword>
<dbReference type="Proteomes" id="UP000606115">
    <property type="component" value="Unassembled WGS sequence"/>
</dbReference>
<evidence type="ECO:0000313" key="3">
    <source>
        <dbReference type="Proteomes" id="UP000606115"/>
    </source>
</evidence>
<keyword evidence="1" id="KW-0732">Signal</keyword>
<reference evidence="3" key="1">
    <citation type="journal article" date="2019" name="Int. J. Syst. Evol. Microbiol.">
        <title>The Global Catalogue of Microorganisms (GCM) 10K type strain sequencing project: providing services to taxonomists for standard genome sequencing and annotation.</title>
        <authorList>
            <consortium name="The Broad Institute Genomics Platform"/>
            <consortium name="The Broad Institute Genome Sequencing Center for Infectious Disease"/>
            <person name="Wu L."/>
            <person name="Ma J."/>
        </authorList>
    </citation>
    <scope>NUCLEOTIDE SEQUENCE [LARGE SCALE GENOMIC DNA]</scope>
    <source>
        <strain evidence="3">CGMCC 1.3685</strain>
    </source>
</reference>
<accession>A0ABQ2DGG0</accession>
<feature type="chain" id="PRO_5046575407" description="Lipoprotein" evidence="1">
    <location>
        <begin position="25"/>
        <end position="137"/>
    </location>
</feature>
<evidence type="ECO:0008006" key="4">
    <source>
        <dbReference type="Google" id="ProtNLM"/>
    </source>
</evidence>
<name>A0ABQ2DGG0_9MICC</name>
<feature type="signal peptide" evidence="1">
    <location>
        <begin position="1"/>
        <end position="24"/>
    </location>
</feature>
<comment type="caution">
    <text evidence="2">The sequence shown here is derived from an EMBL/GenBank/DDBJ whole genome shotgun (WGS) entry which is preliminary data.</text>
</comment>